<sequence>MRKEKTYGKAVRIYSWIVCGITPAAAFWLLETMTHEISTMTWPLILLNLLFYYLVYGLILALSKRSFAALTMGTLIFAFIGLADYYVITFRSAPIFPWDLLSLGTAATVSDNYSYALETEQIGKVIGFVILLAAGMFTRIRIRYASFQRGLLTVLLIVTGIAAYSSAVQTESLHNAVGFYPYLFTPNSFYQKNGFMVSFLSNMQYLRISEPKGYDPESVEAMMEPYIEEAKAQQAEETVQPNIIVIMNEAFSDPSVLGEFETNADYMPFINSLPEEMKGSVYVSVKGGNTANTEYEFLTGDSMAFLPQGSIPYQQYMTKDTPGLVSWLQQKGYETISMHPYNASGWNRDDVYEWLGFSTRLFKGAFEGAEIIREYVSDAATYDKIIDLYENKDEDTPLFIFDVTMQNHSSYSKNYSNFTPDIQMEGTGANEQINKYLSLIKKSDEAFQGLTEYFSQTDEPTVILMFGDHQPNDWVVDPIYEANGEVQDELSFEESQERYKVPYVLWANYDLDTEAEEVTSVNYLGGILLKAAGLSLSPYQYFLEDLSEQIPVITGNMYMNSQGDIHNHEEPDDVENEEALLNYERLCYYHLFEEDMDQSLFGIGEE</sequence>
<keyword evidence="4 7" id="KW-0812">Transmembrane</keyword>
<evidence type="ECO:0000256" key="4">
    <source>
        <dbReference type="ARBA" id="ARBA00022692"/>
    </source>
</evidence>
<dbReference type="PANTHER" id="PTHR47371:SF3">
    <property type="entry name" value="PHOSPHOGLYCEROL TRANSFERASE I"/>
    <property type="match status" value="1"/>
</dbReference>
<evidence type="ECO:0000256" key="1">
    <source>
        <dbReference type="ARBA" id="ARBA00004651"/>
    </source>
</evidence>
<proteinExistence type="predicted"/>
<dbReference type="Pfam" id="PF00884">
    <property type="entry name" value="Sulfatase"/>
    <property type="match status" value="1"/>
</dbReference>
<keyword evidence="5 7" id="KW-1133">Transmembrane helix</keyword>
<gene>
    <name evidence="9" type="ORF">IAB63_05655</name>
</gene>
<evidence type="ECO:0000313" key="10">
    <source>
        <dbReference type="Proteomes" id="UP000824164"/>
    </source>
</evidence>
<dbReference type="PANTHER" id="PTHR47371">
    <property type="entry name" value="LIPOTEICHOIC ACID SYNTHASE"/>
    <property type="match status" value="1"/>
</dbReference>
<feature type="transmembrane region" description="Helical" evidence="7">
    <location>
        <begin position="12"/>
        <end position="30"/>
    </location>
</feature>
<comment type="subcellular location">
    <subcellularLocation>
        <location evidence="1">Cell membrane</location>
        <topology evidence="1">Multi-pass membrane protein</topology>
    </subcellularLocation>
</comment>
<dbReference type="InterPro" id="IPR050448">
    <property type="entry name" value="OpgB/LTA_synthase_biosynth"/>
</dbReference>
<feature type="domain" description="Sulfatase N-terminal" evidence="8">
    <location>
        <begin position="241"/>
        <end position="533"/>
    </location>
</feature>
<dbReference type="GO" id="GO:0005886">
    <property type="term" value="C:plasma membrane"/>
    <property type="evidence" value="ECO:0007669"/>
    <property type="project" value="UniProtKB-SubCell"/>
</dbReference>
<feature type="transmembrane region" description="Helical" evidence="7">
    <location>
        <begin position="121"/>
        <end position="138"/>
    </location>
</feature>
<evidence type="ECO:0000256" key="7">
    <source>
        <dbReference type="SAM" id="Phobius"/>
    </source>
</evidence>
<evidence type="ECO:0000313" key="9">
    <source>
        <dbReference type="EMBL" id="HIU02720.1"/>
    </source>
</evidence>
<dbReference type="Proteomes" id="UP000824164">
    <property type="component" value="Unassembled WGS sequence"/>
</dbReference>
<feature type="transmembrane region" description="Helical" evidence="7">
    <location>
        <begin position="42"/>
        <end position="62"/>
    </location>
</feature>
<protein>
    <submittedName>
        <fullName evidence="9">LTA synthase family protein</fullName>
    </submittedName>
</protein>
<keyword evidence="6 7" id="KW-0472">Membrane</keyword>
<comment type="caution">
    <text evidence="9">The sequence shown here is derived from an EMBL/GenBank/DDBJ whole genome shotgun (WGS) entry which is preliminary data.</text>
</comment>
<dbReference type="Gene3D" id="3.40.720.10">
    <property type="entry name" value="Alkaline Phosphatase, subunit A"/>
    <property type="match status" value="1"/>
</dbReference>
<organism evidence="9 10">
    <name type="scientific">Candidatus Onthocola gallistercoris</name>
    <dbReference type="NCBI Taxonomy" id="2840876"/>
    <lineage>
        <taxon>Bacteria</taxon>
        <taxon>Bacillati</taxon>
        <taxon>Bacillota</taxon>
        <taxon>Bacilli</taxon>
        <taxon>Candidatus Onthocola</taxon>
    </lineage>
</organism>
<feature type="transmembrane region" description="Helical" evidence="7">
    <location>
        <begin position="150"/>
        <end position="167"/>
    </location>
</feature>
<dbReference type="SUPFAM" id="SSF53649">
    <property type="entry name" value="Alkaline phosphatase-like"/>
    <property type="match status" value="1"/>
</dbReference>
<keyword evidence="3" id="KW-1003">Cell membrane</keyword>
<evidence type="ECO:0000256" key="3">
    <source>
        <dbReference type="ARBA" id="ARBA00022475"/>
    </source>
</evidence>
<dbReference type="InterPro" id="IPR017850">
    <property type="entry name" value="Alkaline_phosphatase_core_sf"/>
</dbReference>
<reference evidence="9" key="2">
    <citation type="journal article" date="2021" name="PeerJ">
        <title>Extensive microbial diversity within the chicken gut microbiome revealed by metagenomics and culture.</title>
        <authorList>
            <person name="Gilroy R."/>
            <person name="Ravi A."/>
            <person name="Getino M."/>
            <person name="Pursley I."/>
            <person name="Horton D.L."/>
            <person name="Alikhan N.F."/>
            <person name="Baker D."/>
            <person name="Gharbi K."/>
            <person name="Hall N."/>
            <person name="Watson M."/>
            <person name="Adriaenssens E.M."/>
            <person name="Foster-Nyarko E."/>
            <person name="Jarju S."/>
            <person name="Secka A."/>
            <person name="Antonio M."/>
            <person name="Oren A."/>
            <person name="Chaudhuri R.R."/>
            <person name="La Ragione R."/>
            <person name="Hildebrand F."/>
            <person name="Pallen M.J."/>
        </authorList>
    </citation>
    <scope>NUCLEOTIDE SEQUENCE</scope>
    <source>
        <strain evidence="9">CHK187-14744</strain>
    </source>
</reference>
<dbReference type="CDD" id="cd16015">
    <property type="entry name" value="LTA_synthase"/>
    <property type="match status" value="1"/>
</dbReference>
<accession>A0A9D1KXP6</accession>
<dbReference type="InterPro" id="IPR000917">
    <property type="entry name" value="Sulfatase_N"/>
</dbReference>
<dbReference type="AlphaFoldDB" id="A0A9D1KXP6"/>
<comment type="pathway">
    <text evidence="2">Cell wall biogenesis; lipoteichoic acid biosynthesis.</text>
</comment>
<evidence type="ECO:0000256" key="2">
    <source>
        <dbReference type="ARBA" id="ARBA00004936"/>
    </source>
</evidence>
<evidence type="ECO:0000256" key="6">
    <source>
        <dbReference type="ARBA" id="ARBA00023136"/>
    </source>
</evidence>
<name>A0A9D1KXP6_9FIRM</name>
<dbReference type="EMBL" id="DVLT01000038">
    <property type="protein sequence ID" value="HIU02720.1"/>
    <property type="molecule type" value="Genomic_DNA"/>
</dbReference>
<feature type="transmembrane region" description="Helical" evidence="7">
    <location>
        <begin position="69"/>
        <end position="88"/>
    </location>
</feature>
<evidence type="ECO:0000259" key="8">
    <source>
        <dbReference type="Pfam" id="PF00884"/>
    </source>
</evidence>
<evidence type="ECO:0000256" key="5">
    <source>
        <dbReference type="ARBA" id="ARBA00022989"/>
    </source>
</evidence>
<reference evidence="9" key="1">
    <citation type="submission" date="2020-10" db="EMBL/GenBank/DDBJ databases">
        <authorList>
            <person name="Gilroy R."/>
        </authorList>
    </citation>
    <scope>NUCLEOTIDE SEQUENCE</scope>
    <source>
        <strain evidence="9">CHK187-14744</strain>
    </source>
</reference>